<evidence type="ECO:0000313" key="2">
    <source>
        <dbReference type="EMBL" id="ADM11760.1"/>
    </source>
</evidence>
<dbReference type="KEGG" id="ein:Eint_061560"/>
<evidence type="ECO:0000313" key="3">
    <source>
        <dbReference type="Proteomes" id="UP000002313"/>
    </source>
</evidence>
<dbReference type="GeneID" id="9697937"/>
<dbReference type="VEuPathDB" id="MicrosporidiaDB:Eint_061560"/>
<gene>
    <name evidence="2" type="ORF">Eint_061560</name>
</gene>
<protein>
    <submittedName>
        <fullName evidence="2">Signal peptidase-like protein</fullName>
    </submittedName>
</protein>
<dbReference type="InterPro" id="IPR047767">
    <property type="entry name" value="PSP1-like"/>
</dbReference>
<name>E0S7C5_ENCIT</name>
<dbReference type="HOGENOM" id="CLU_080493_1_0_1"/>
<dbReference type="InterPro" id="IPR007557">
    <property type="entry name" value="PSP1_C"/>
</dbReference>
<dbReference type="PROSITE" id="PS51411">
    <property type="entry name" value="PSP1_C"/>
    <property type="match status" value="1"/>
</dbReference>
<dbReference type="Proteomes" id="UP000002313">
    <property type="component" value="Chromosome VI"/>
</dbReference>
<dbReference type="NCBIfam" id="NF041131">
    <property type="entry name" value="RicT_YaaT_fam"/>
    <property type="match status" value="1"/>
</dbReference>
<dbReference type="PANTHER" id="PTHR43830">
    <property type="entry name" value="PROTEIN PSP1"/>
    <property type="match status" value="1"/>
</dbReference>
<proteinExistence type="predicted"/>
<reference evidence="2 3" key="1">
    <citation type="journal article" date="2010" name="Nat. Commun.">
        <title>The complete sequence of the smallest known nuclear genome from the microsporidian Encephalitozoon intestinalis.</title>
        <authorList>
            <person name="Corradi N."/>
            <person name="Pombert J.-F."/>
            <person name="Farinelli L."/>
            <person name="Didier E.S."/>
            <person name="Keeling P.J."/>
        </authorList>
    </citation>
    <scope>NUCLEOTIDE SEQUENCE [LARGE SCALE GENOMIC DNA]</scope>
    <source>
        <strain evidence="2 3">ATCC 50506</strain>
    </source>
</reference>
<dbReference type="RefSeq" id="XP_003073120.1">
    <property type="nucleotide sequence ID" value="XM_003073074.1"/>
</dbReference>
<feature type="domain" description="PSP1 C-terminal" evidence="1">
    <location>
        <begin position="132"/>
        <end position="217"/>
    </location>
</feature>
<accession>E0S7C5</accession>
<dbReference type="Pfam" id="PF04468">
    <property type="entry name" value="PSP1"/>
    <property type="match status" value="1"/>
</dbReference>
<dbReference type="PANTHER" id="PTHR43830:SF3">
    <property type="entry name" value="PROTEIN PSP1"/>
    <property type="match status" value="1"/>
</dbReference>
<organism evidence="2 3">
    <name type="scientific">Encephalitozoon intestinalis (strain ATCC 50506)</name>
    <name type="common">Microsporidian parasite</name>
    <name type="synonym">Septata intestinalis</name>
    <dbReference type="NCBI Taxonomy" id="876142"/>
    <lineage>
        <taxon>Eukaryota</taxon>
        <taxon>Fungi</taxon>
        <taxon>Fungi incertae sedis</taxon>
        <taxon>Microsporidia</taxon>
        <taxon>Unikaryonidae</taxon>
        <taxon>Encephalitozoon</taxon>
    </lineage>
</organism>
<dbReference type="EMBL" id="CP001947">
    <property type="protein sequence ID" value="ADM11760.1"/>
    <property type="molecule type" value="Genomic_DNA"/>
</dbReference>
<dbReference type="OrthoDB" id="243127at2759"/>
<reference evidence="2 3" key="2">
    <citation type="journal article" date="2012" name="Proc. Natl. Acad. Sci. U.S.A.">
        <title>Gain and loss of multiple functionally related, horizontally transferred genes in the reduced genomes of two microsporidian parasites.</title>
        <authorList>
            <person name="Pombert J.-F."/>
            <person name="Selman M."/>
            <person name="Burki F."/>
            <person name="Bardell F.T."/>
            <person name="Farinelli L."/>
            <person name="Solter L.F."/>
            <person name="Whitman D.W."/>
            <person name="Weiss L.M."/>
            <person name="Corradi N."/>
            <person name="Keeling P.J."/>
        </authorList>
    </citation>
    <scope>NUCLEOTIDE SEQUENCE [LARGE SCALE GENOMIC DNA]</scope>
    <source>
        <strain evidence="2 3">ATCC 50506</strain>
    </source>
</reference>
<keyword evidence="3" id="KW-1185">Reference proteome</keyword>
<dbReference type="GO" id="GO:0005737">
    <property type="term" value="C:cytoplasm"/>
    <property type="evidence" value="ECO:0007669"/>
    <property type="project" value="TreeGrafter"/>
</dbReference>
<evidence type="ECO:0000259" key="1">
    <source>
        <dbReference type="PROSITE" id="PS51411"/>
    </source>
</evidence>
<sequence>MFNHPEWISYHLNSIWNETNEKWNEGDMEWKTVGVTPSRFIDIPGDIETNKKGLPPIGFRAMFPGRWYSVVEFPSGRLEIGYHTNIIDLDTYVILEADRGEDCGKIVGNMSEHEFESSVAKIRDTKIEFELKKILRRASLDDLNKLRQRKKIEAESLKQCKDLVNARNLNMEILSCEYQWDMKKITFYFKSDRRIDFRDLLKELFKIFKVRIWMCAERRTNNDLIKKILG</sequence>
<dbReference type="AlphaFoldDB" id="E0S7C5"/>